<gene>
    <name evidence="1" type="ORF">H9X91_01705</name>
</gene>
<comment type="caution">
    <text evidence="1">The sequence shown here is derived from an EMBL/GenBank/DDBJ whole genome shotgun (WGS) entry which is preliminary data.</text>
</comment>
<proteinExistence type="predicted"/>
<name>A0ABS2FTE4_9FIRM</name>
<dbReference type="Proteomes" id="UP000719500">
    <property type="component" value="Unassembled WGS sequence"/>
</dbReference>
<evidence type="ECO:0000313" key="2">
    <source>
        <dbReference type="Proteomes" id="UP000719500"/>
    </source>
</evidence>
<sequence>MTMVEINRVWLNVDTDTNKITLFSRPRVSIHVDEYIWGLIEEHIVKPHKLMRSEKHRYLLKIAFGRFDPVRHRYYPLSPYNGQLREGVKPDSANGWYPCEDFADAEKRTTWFSPDKIWTNCGNKVLDVNIDAANVSDSITPREYADLLFDGIGAALVFNFKRLKREEFDGLKPKIDWSMVESFPFPAPFEEQRYIGDEGKIHVHSWDGRQETNLVGPYSVQELYLEHFGES</sequence>
<dbReference type="EMBL" id="JACSNX010000001">
    <property type="protein sequence ID" value="MBM6850152.1"/>
    <property type="molecule type" value="Genomic_DNA"/>
</dbReference>
<evidence type="ECO:0000313" key="1">
    <source>
        <dbReference type="EMBL" id="MBM6850152.1"/>
    </source>
</evidence>
<accession>A0ABS2FTE4</accession>
<reference evidence="1 2" key="1">
    <citation type="journal article" date="2021" name="Sci. Rep.">
        <title>The distribution of antibiotic resistance genes in chicken gut microbiota commensals.</title>
        <authorList>
            <person name="Juricova H."/>
            <person name="Matiasovicova J."/>
            <person name="Kubasova T."/>
            <person name="Cejkova D."/>
            <person name="Rychlik I."/>
        </authorList>
    </citation>
    <scope>NUCLEOTIDE SEQUENCE [LARGE SCALE GENOMIC DNA]</scope>
    <source>
        <strain evidence="1 2">An411</strain>
    </source>
</reference>
<keyword evidence="2" id="KW-1185">Reference proteome</keyword>
<protein>
    <submittedName>
        <fullName evidence="1">Uncharacterized protein</fullName>
    </submittedName>
</protein>
<organism evidence="1 2">
    <name type="scientific">Oscillibacter valericigenes</name>
    <dbReference type="NCBI Taxonomy" id="351091"/>
    <lineage>
        <taxon>Bacteria</taxon>
        <taxon>Bacillati</taxon>
        <taxon>Bacillota</taxon>
        <taxon>Clostridia</taxon>
        <taxon>Eubacteriales</taxon>
        <taxon>Oscillospiraceae</taxon>
        <taxon>Oscillibacter</taxon>
    </lineage>
</organism>